<evidence type="ECO:0000256" key="2">
    <source>
        <dbReference type="ARBA" id="ARBA00022723"/>
    </source>
</evidence>
<feature type="binding site" evidence="6">
    <location>
        <position position="79"/>
    </location>
    <ligand>
        <name>Ca(2+)</name>
        <dbReference type="ChEBI" id="CHEBI:29108"/>
        <label>3</label>
    </ligand>
</feature>
<feature type="binding site" evidence="6">
    <location>
        <position position="82"/>
    </location>
    <ligand>
        <name>Ca(2+)</name>
        <dbReference type="ChEBI" id="CHEBI:29108"/>
        <label>1</label>
    </ligand>
</feature>
<dbReference type="InterPro" id="IPR024079">
    <property type="entry name" value="MetalloPept_cat_dom_sf"/>
</dbReference>
<name>A0A7J6WJB9_THATH</name>
<gene>
    <name evidence="8" type="ORF">FRX31_014201</name>
</gene>
<evidence type="ECO:0000256" key="3">
    <source>
        <dbReference type="ARBA" id="ARBA00022801"/>
    </source>
</evidence>
<keyword evidence="3" id="KW-0378">Hydrolase</keyword>
<evidence type="ECO:0000313" key="8">
    <source>
        <dbReference type="EMBL" id="KAF5196212.1"/>
    </source>
</evidence>
<feature type="binding site" evidence="6">
    <location>
        <position position="54"/>
    </location>
    <ligand>
        <name>Zn(2+)</name>
        <dbReference type="ChEBI" id="CHEBI:29105"/>
        <label>1</label>
    </ligand>
</feature>
<keyword evidence="2 6" id="KW-0479">Metal-binding</keyword>
<keyword evidence="1" id="KW-0645">Protease</keyword>
<evidence type="ECO:0000256" key="5">
    <source>
        <dbReference type="PIRSR" id="PIRSR621190-1"/>
    </source>
</evidence>
<protein>
    <submittedName>
        <fullName evidence="8">Metalloendoproteinase</fullName>
    </submittedName>
</protein>
<dbReference type="GO" id="GO:0006508">
    <property type="term" value="P:proteolysis"/>
    <property type="evidence" value="ECO:0007669"/>
    <property type="project" value="UniProtKB-KW"/>
</dbReference>
<feature type="binding site" evidence="6">
    <location>
        <position position="119"/>
    </location>
    <ligand>
        <name>Zn(2+)</name>
        <dbReference type="ChEBI" id="CHEBI:29105"/>
        <label>2</label>
        <note>catalytic</note>
    </ligand>
</feature>
<feature type="binding site" evidence="6">
    <location>
        <position position="52"/>
    </location>
    <ligand>
        <name>Zn(2+)</name>
        <dbReference type="ChEBI" id="CHEBI:29105"/>
        <label>1</label>
    </ligand>
</feature>
<dbReference type="Gene3D" id="3.40.390.10">
    <property type="entry name" value="Collagenase (Catalytic Domain)"/>
    <property type="match status" value="1"/>
</dbReference>
<feature type="domain" description="Peptidase metallopeptidase" evidence="7">
    <location>
        <begin position="2"/>
        <end position="145"/>
    </location>
</feature>
<dbReference type="GO" id="GO:0030574">
    <property type="term" value="P:collagen catabolic process"/>
    <property type="evidence" value="ECO:0007669"/>
    <property type="project" value="TreeGrafter"/>
</dbReference>
<feature type="binding site" evidence="6">
    <location>
        <position position="67"/>
    </location>
    <ligand>
        <name>Zn(2+)</name>
        <dbReference type="ChEBI" id="CHEBI:29105"/>
        <label>1</label>
    </ligand>
</feature>
<feature type="binding site" evidence="6">
    <location>
        <position position="105"/>
    </location>
    <ligand>
        <name>Zn(2+)</name>
        <dbReference type="ChEBI" id="CHEBI:29105"/>
        <label>2</label>
        <note>catalytic</note>
    </ligand>
</feature>
<feature type="binding site" evidence="6">
    <location>
        <position position="82"/>
    </location>
    <ligand>
        <name>Ca(2+)</name>
        <dbReference type="ChEBI" id="CHEBI:29108"/>
        <label>3</label>
    </ligand>
</feature>
<feature type="active site" evidence="5">
    <location>
        <position position="102"/>
    </location>
</feature>
<organism evidence="8 9">
    <name type="scientific">Thalictrum thalictroides</name>
    <name type="common">Rue-anemone</name>
    <name type="synonym">Anemone thalictroides</name>
    <dbReference type="NCBI Taxonomy" id="46969"/>
    <lineage>
        <taxon>Eukaryota</taxon>
        <taxon>Viridiplantae</taxon>
        <taxon>Streptophyta</taxon>
        <taxon>Embryophyta</taxon>
        <taxon>Tracheophyta</taxon>
        <taxon>Spermatophyta</taxon>
        <taxon>Magnoliopsida</taxon>
        <taxon>Ranunculales</taxon>
        <taxon>Ranunculaceae</taxon>
        <taxon>Thalictroideae</taxon>
        <taxon>Thalictrum</taxon>
    </lineage>
</organism>
<feature type="binding site" evidence="6">
    <location>
        <position position="42"/>
    </location>
    <ligand>
        <name>Ca(2+)</name>
        <dbReference type="ChEBI" id="CHEBI:29108"/>
        <label>2</label>
    </ligand>
</feature>
<sequence>MNNLAFFYALYDIDGKKVPPELVTKIGDVFESILEEDFNTADITIGSHSMDHGDGNPFDGQGGTLAHAFAPTNGRFHYDADENWATEPITGYYDLYTIALHEIGHLLGLHHSSVEGAIMYPSIASGVRKELHGDDVQGIRALYNL</sequence>
<evidence type="ECO:0000256" key="1">
    <source>
        <dbReference type="ARBA" id="ARBA00022670"/>
    </source>
</evidence>
<evidence type="ECO:0000256" key="6">
    <source>
        <dbReference type="PIRSR" id="PIRSR621190-2"/>
    </source>
</evidence>
<dbReference type="AlphaFoldDB" id="A0A7J6WJB9"/>
<reference evidence="8 9" key="1">
    <citation type="submission" date="2020-06" db="EMBL/GenBank/DDBJ databases">
        <title>Transcriptomic and genomic resources for Thalictrum thalictroides and T. hernandezii: Facilitating candidate gene discovery in an emerging model plant lineage.</title>
        <authorList>
            <person name="Arias T."/>
            <person name="Riano-Pachon D.M."/>
            <person name="Di Stilio V.S."/>
        </authorList>
    </citation>
    <scope>NUCLEOTIDE SEQUENCE [LARGE SCALE GENOMIC DNA]</scope>
    <source>
        <strain evidence="9">cv. WT478/WT964</strain>
        <tissue evidence="8">Leaves</tissue>
    </source>
</reference>
<evidence type="ECO:0000313" key="9">
    <source>
        <dbReference type="Proteomes" id="UP000554482"/>
    </source>
</evidence>
<comment type="caution">
    <text evidence="8">The sequence shown here is derived from an EMBL/GenBank/DDBJ whole genome shotgun (WGS) entry which is preliminary data.</text>
</comment>
<dbReference type="GO" id="GO:0030198">
    <property type="term" value="P:extracellular matrix organization"/>
    <property type="evidence" value="ECO:0007669"/>
    <property type="project" value="TreeGrafter"/>
</dbReference>
<evidence type="ECO:0000256" key="4">
    <source>
        <dbReference type="ARBA" id="ARBA00022833"/>
    </source>
</evidence>
<evidence type="ECO:0000259" key="7">
    <source>
        <dbReference type="SMART" id="SM00235"/>
    </source>
</evidence>
<dbReference type="Pfam" id="PF00413">
    <property type="entry name" value="Peptidase_M10"/>
    <property type="match status" value="1"/>
</dbReference>
<dbReference type="EMBL" id="JABWDY010016281">
    <property type="protein sequence ID" value="KAF5196212.1"/>
    <property type="molecule type" value="Genomic_DNA"/>
</dbReference>
<dbReference type="PANTHER" id="PTHR10201:SF213">
    <property type="entry name" value="METALLOENDOPROTEINASE 2-MMP-LIKE"/>
    <property type="match status" value="1"/>
</dbReference>
<keyword evidence="6" id="KW-0106">Calcium</keyword>
<dbReference type="PRINTS" id="PR00138">
    <property type="entry name" value="MATRIXIN"/>
</dbReference>
<keyword evidence="4 6" id="KW-0862">Zinc</keyword>
<comment type="cofactor">
    <cofactor evidence="6">
        <name>Ca(2+)</name>
        <dbReference type="ChEBI" id="CHEBI:29108"/>
    </cofactor>
    <text evidence="6">Can bind about 5 Ca(2+) ions per subunit.</text>
</comment>
<dbReference type="PANTHER" id="PTHR10201">
    <property type="entry name" value="MATRIX METALLOPROTEINASE"/>
    <property type="match status" value="1"/>
</dbReference>
<feature type="binding site" evidence="6">
    <location>
        <position position="59"/>
    </location>
    <ligand>
        <name>Ca(2+)</name>
        <dbReference type="ChEBI" id="CHEBI:29108"/>
        <label>3</label>
    </ligand>
</feature>
<dbReference type="InterPro" id="IPR001818">
    <property type="entry name" value="Pept_M10_metallopeptidase"/>
</dbReference>
<dbReference type="InterPro" id="IPR006026">
    <property type="entry name" value="Peptidase_Metallo"/>
</dbReference>
<dbReference type="SUPFAM" id="SSF55486">
    <property type="entry name" value="Metalloproteases ('zincins'), catalytic domain"/>
    <property type="match status" value="1"/>
</dbReference>
<comment type="cofactor">
    <cofactor evidence="6">
        <name>Zn(2+)</name>
        <dbReference type="ChEBI" id="CHEBI:29105"/>
    </cofactor>
    <text evidence="6">Binds 2 Zn(2+) ions per subunit.</text>
</comment>
<dbReference type="SMART" id="SM00235">
    <property type="entry name" value="ZnMc"/>
    <property type="match status" value="1"/>
</dbReference>
<feature type="binding site" evidence="6">
    <location>
        <position position="77"/>
    </location>
    <ligand>
        <name>Zn(2+)</name>
        <dbReference type="ChEBI" id="CHEBI:29105"/>
        <label>1</label>
    </ligand>
</feature>
<dbReference type="Proteomes" id="UP000554482">
    <property type="component" value="Unassembled WGS sequence"/>
</dbReference>
<accession>A0A7J6WJB9</accession>
<proteinExistence type="predicted"/>
<feature type="binding site" evidence="6">
    <location>
        <position position="111"/>
    </location>
    <ligand>
        <name>Zn(2+)</name>
        <dbReference type="ChEBI" id="CHEBI:29105"/>
        <label>2</label>
        <note>catalytic</note>
    </ligand>
</feature>
<feature type="binding site" evidence="6">
    <location>
        <position position="60"/>
    </location>
    <ligand>
        <name>Ca(2+)</name>
        <dbReference type="ChEBI" id="CHEBI:29108"/>
        <label>3</label>
    </ligand>
</feature>
<keyword evidence="9" id="KW-1185">Reference proteome</keyword>
<dbReference type="GO" id="GO:0031012">
    <property type="term" value="C:extracellular matrix"/>
    <property type="evidence" value="ECO:0007669"/>
    <property type="project" value="InterPro"/>
</dbReference>
<dbReference type="InterPro" id="IPR021190">
    <property type="entry name" value="Pept_M10A"/>
</dbReference>
<feature type="binding site" evidence="6">
    <location>
        <position position="101"/>
    </location>
    <ligand>
        <name>Zn(2+)</name>
        <dbReference type="ChEBI" id="CHEBI:29105"/>
        <label>2</label>
        <note>catalytic</note>
    </ligand>
</feature>
<dbReference type="OrthoDB" id="406838at2759"/>
<dbReference type="GO" id="GO:0008270">
    <property type="term" value="F:zinc ion binding"/>
    <property type="evidence" value="ECO:0007669"/>
    <property type="project" value="InterPro"/>
</dbReference>
<dbReference type="GO" id="GO:0004222">
    <property type="term" value="F:metalloendopeptidase activity"/>
    <property type="evidence" value="ECO:0007669"/>
    <property type="project" value="InterPro"/>
</dbReference>